<feature type="region of interest" description="Disordered" evidence="1">
    <location>
        <begin position="243"/>
        <end position="275"/>
    </location>
</feature>
<dbReference type="Pfam" id="PF05239">
    <property type="entry name" value="PRC"/>
    <property type="match status" value="1"/>
</dbReference>
<dbReference type="InterPro" id="IPR019060">
    <property type="entry name" value="DUF2382"/>
</dbReference>
<dbReference type="EMBL" id="JACHDB010000001">
    <property type="protein sequence ID" value="MBB5431300.1"/>
    <property type="molecule type" value="Genomic_DNA"/>
</dbReference>
<dbReference type="Gene3D" id="3.90.50.10">
    <property type="entry name" value="Photosynthetic Reaction Center, subunit H, domain 2"/>
    <property type="match status" value="1"/>
</dbReference>
<dbReference type="Proteomes" id="UP000572635">
    <property type="component" value="Unassembled WGS sequence"/>
</dbReference>
<feature type="compositionally biased region" description="Basic and acidic residues" evidence="1">
    <location>
        <begin position="154"/>
        <end position="182"/>
    </location>
</feature>
<dbReference type="SUPFAM" id="SSF50346">
    <property type="entry name" value="PRC-barrel domain"/>
    <property type="match status" value="1"/>
</dbReference>
<dbReference type="InterPro" id="IPR027275">
    <property type="entry name" value="PRC-brl_dom"/>
</dbReference>
<evidence type="ECO:0000259" key="3">
    <source>
        <dbReference type="Pfam" id="PF09557"/>
    </source>
</evidence>
<dbReference type="RefSeq" id="WP_184390833.1">
    <property type="nucleotide sequence ID" value="NZ_BAAAJD010000007.1"/>
</dbReference>
<reference evidence="4 5" key="1">
    <citation type="submission" date="2020-08" db="EMBL/GenBank/DDBJ databases">
        <title>Sequencing the genomes of 1000 actinobacteria strains.</title>
        <authorList>
            <person name="Klenk H.-P."/>
        </authorList>
    </citation>
    <scope>NUCLEOTIDE SEQUENCE [LARGE SCALE GENOMIC DNA]</scope>
    <source>
        <strain evidence="4 5">DSM 44551</strain>
    </source>
</reference>
<feature type="region of interest" description="Disordered" evidence="1">
    <location>
        <begin position="198"/>
        <end position="218"/>
    </location>
</feature>
<feature type="region of interest" description="Disordered" evidence="1">
    <location>
        <begin position="100"/>
        <end position="182"/>
    </location>
</feature>
<dbReference type="GO" id="GO:0019684">
    <property type="term" value="P:photosynthesis, light reaction"/>
    <property type="evidence" value="ECO:0007669"/>
    <property type="project" value="InterPro"/>
</dbReference>
<dbReference type="GO" id="GO:0030077">
    <property type="term" value="C:plasma membrane light-harvesting complex"/>
    <property type="evidence" value="ECO:0007669"/>
    <property type="project" value="InterPro"/>
</dbReference>
<keyword evidence="5" id="KW-1185">Reference proteome</keyword>
<feature type="domain" description="PRC-barrel" evidence="2">
    <location>
        <begin position="2"/>
        <end position="75"/>
    </location>
</feature>
<proteinExistence type="predicted"/>
<dbReference type="InterPro" id="IPR052967">
    <property type="entry name" value="Stress_Response_Assoc"/>
</dbReference>
<protein>
    <submittedName>
        <fullName evidence="4">Uncharacterized protein (TIGR02271 family)</fullName>
    </submittedName>
</protein>
<comment type="caution">
    <text evidence="4">The sequence shown here is derived from an EMBL/GenBank/DDBJ whole genome shotgun (WGS) entry which is preliminary data.</text>
</comment>
<name>A0A7W8QJ99_9ACTN</name>
<sequence>MMERRAATEFIGHRLLDGEGRNVGTIEQVFLDDRTETPTWLSVQTGMLRDKHSLVPMQGARPEDEDLRVPYDKDAIKDAPRFDVDRHLSRAEEEELCRHYGLQPPGPRTEGPAEGQAAQGRHAGGTGTRAGTPGAAGAGTPGAAEAEEDMTVLRSEERAHIGTETEETGRARVHKSVETEHFERDVPVTREELRVERVPLTDEDRAQAAETPRMEEQDEEIILHSERAVVSKESVPVEKVRISKQEVSDTQHVEGELRKEHIDVEQEGEERGPAS</sequence>
<dbReference type="Pfam" id="PF09557">
    <property type="entry name" value="DUF2382"/>
    <property type="match status" value="1"/>
</dbReference>
<gene>
    <name evidence="4" type="ORF">HDA36_001384</name>
</gene>
<accession>A0A7W8QJ99</accession>
<evidence type="ECO:0000259" key="2">
    <source>
        <dbReference type="Pfam" id="PF05239"/>
    </source>
</evidence>
<dbReference type="AlphaFoldDB" id="A0A7W8QJ99"/>
<dbReference type="InterPro" id="IPR014747">
    <property type="entry name" value="Bac_photo_RC_H_C"/>
</dbReference>
<feature type="compositionally biased region" description="Gly residues" evidence="1">
    <location>
        <begin position="122"/>
        <end position="140"/>
    </location>
</feature>
<feature type="domain" description="DUF2382" evidence="3">
    <location>
        <begin position="154"/>
        <end position="264"/>
    </location>
</feature>
<organism evidence="4 5">
    <name type="scientific">Nocardiopsis composta</name>
    <dbReference type="NCBI Taxonomy" id="157465"/>
    <lineage>
        <taxon>Bacteria</taxon>
        <taxon>Bacillati</taxon>
        <taxon>Actinomycetota</taxon>
        <taxon>Actinomycetes</taxon>
        <taxon>Streptosporangiales</taxon>
        <taxon>Nocardiopsidaceae</taxon>
        <taxon>Nocardiopsis</taxon>
    </lineage>
</organism>
<evidence type="ECO:0000256" key="1">
    <source>
        <dbReference type="SAM" id="MobiDB-lite"/>
    </source>
</evidence>
<dbReference type="PANTHER" id="PTHR38463:SF1">
    <property type="entry name" value="STRESS RESPONSE PROTEIN YSNF"/>
    <property type="match status" value="1"/>
</dbReference>
<evidence type="ECO:0000313" key="4">
    <source>
        <dbReference type="EMBL" id="MBB5431300.1"/>
    </source>
</evidence>
<dbReference type="InterPro" id="IPR011033">
    <property type="entry name" value="PRC_barrel-like_sf"/>
</dbReference>
<evidence type="ECO:0000313" key="5">
    <source>
        <dbReference type="Proteomes" id="UP000572635"/>
    </source>
</evidence>
<dbReference type="PANTHER" id="PTHR38463">
    <property type="entry name" value="STRESS RESPONSE PROTEIN YSNF"/>
    <property type="match status" value="1"/>
</dbReference>